<gene>
    <name evidence="5" type="ORF">QIS96_02835</name>
</gene>
<keyword evidence="2" id="KW-0804">Transcription</keyword>
<feature type="region of interest" description="Disordered" evidence="3">
    <location>
        <begin position="205"/>
        <end position="287"/>
    </location>
</feature>
<dbReference type="RefSeq" id="WP_282540704.1">
    <property type="nucleotide sequence ID" value="NZ_JASCIQ010000002.1"/>
</dbReference>
<reference evidence="5 6" key="1">
    <citation type="submission" date="2023-05" db="EMBL/GenBank/DDBJ databases">
        <title>Draft genome sequence of Streptomyces sp. B-S-A6 isolated from a cave soil in Thailand.</title>
        <authorList>
            <person name="Chamroensaksri N."/>
            <person name="Muangham S."/>
        </authorList>
    </citation>
    <scope>NUCLEOTIDE SEQUENCE [LARGE SCALE GENOMIC DNA]</scope>
    <source>
        <strain evidence="5 6">B-S-A6</strain>
    </source>
</reference>
<feature type="compositionally biased region" description="Polar residues" evidence="3">
    <location>
        <begin position="205"/>
        <end position="237"/>
    </location>
</feature>
<dbReference type="Proteomes" id="UP001223978">
    <property type="component" value="Unassembled WGS sequence"/>
</dbReference>
<feature type="compositionally biased region" description="Low complexity" evidence="3">
    <location>
        <begin position="135"/>
        <end position="170"/>
    </location>
</feature>
<evidence type="ECO:0000256" key="4">
    <source>
        <dbReference type="SAM" id="Phobius"/>
    </source>
</evidence>
<keyword evidence="1" id="KW-0805">Transcription regulation</keyword>
<evidence type="ECO:0000256" key="2">
    <source>
        <dbReference type="ARBA" id="ARBA00023163"/>
    </source>
</evidence>
<dbReference type="InterPro" id="IPR041916">
    <property type="entry name" value="Anti_sigma_zinc_sf"/>
</dbReference>
<keyword evidence="4" id="KW-0812">Transmembrane</keyword>
<keyword evidence="6" id="KW-1185">Reference proteome</keyword>
<accession>A0ABT6S608</accession>
<feature type="compositionally biased region" description="Low complexity" evidence="3">
    <location>
        <begin position="252"/>
        <end position="264"/>
    </location>
</feature>
<sequence>MTATTGAAEHPDVSELSDLTEGLLPPSRTSDVRDHVAGCELCADVLDSLTEIRDLLGTLPGPPQMPADVAGRIDAALAAEALLDATRPGGKGVDVAAALATESSVPSDEAAESTESAPERHVSRETASGPVATGAVPASSSASASSAESAGAPDRPAGRPRAATGPGRRPSAPRRRRRNVAGAVLGAVATVAAIGLGTLMLQSGNNSADSGQNSASDTAGVQTFSGGTLDDQVSSLLAQDKRKEKSAAPDGSTPSFSTESSPESTDGDTRRTPKTNAPMRGEGPHVPQCIALGIDEDAPPLAAKKGTYDGKAAYLVVLPDSADSSRVTAYVVDASCVEENTGGKGEVLVSHSYPRS</sequence>
<keyword evidence="4" id="KW-1133">Transmembrane helix</keyword>
<feature type="region of interest" description="Disordered" evidence="3">
    <location>
        <begin position="1"/>
        <end position="31"/>
    </location>
</feature>
<evidence type="ECO:0000256" key="1">
    <source>
        <dbReference type="ARBA" id="ARBA00023015"/>
    </source>
</evidence>
<name>A0ABT6S608_9ACTN</name>
<keyword evidence="4" id="KW-0472">Membrane</keyword>
<evidence type="ECO:0000313" key="6">
    <source>
        <dbReference type="Proteomes" id="UP001223978"/>
    </source>
</evidence>
<protein>
    <recommendedName>
        <fullName evidence="7">Zinc-finger domain-containing protein</fullName>
    </recommendedName>
</protein>
<feature type="transmembrane region" description="Helical" evidence="4">
    <location>
        <begin position="179"/>
        <end position="201"/>
    </location>
</feature>
<proteinExistence type="predicted"/>
<comment type="caution">
    <text evidence="5">The sequence shown here is derived from an EMBL/GenBank/DDBJ whole genome shotgun (WGS) entry which is preliminary data.</text>
</comment>
<feature type="region of interest" description="Disordered" evidence="3">
    <location>
        <begin position="101"/>
        <end position="179"/>
    </location>
</feature>
<organism evidence="5 6">
    <name type="scientific">Streptomyces cavernicola</name>
    <dbReference type="NCBI Taxonomy" id="3043613"/>
    <lineage>
        <taxon>Bacteria</taxon>
        <taxon>Bacillati</taxon>
        <taxon>Actinomycetota</taxon>
        <taxon>Actinomycetes</taxon>
        <taxon>Kitasatosporales</taxon>
        <taxon>Streptomycetaceae</taxon>
        <taxon>Streptomyces</taxon>
    </lineage>
</organism>
<dbReference type="EMBL" id="JASCIQ010000002">
    <property type="protein sequence ID" value="MDI3402761.1"/>
    <property type="molecule type" value="Genomic_DNA"/>
</dbReference>
<evidence type="ECO:0008006" key="7">
    <source>
        <dbReference type="Google" id="ProtNLM"/>
    </source>
</evidence>
<evidence type="ECO:0000313" key="5">
    <source>
        <dbReference type="EMBL" id="MDI3402761.1"/>
    </source>
</evidence>
<evidence type="ECO:0000256" key="3">
    <source>
        <dbReference type="SAM" id="MobiDB-lite"/>
    </source>
</evidence>
<dbReference type="Gene3D" id="1.10.10.1320">
    <property type="entry name" value="Anti-sigma factor, zinc-finger domain"/>
    <property type="match status" value="1"/>
</dbReference>